<name>A0A318KRR2_9FIRM</name>
<evidence type="ECO:0000313" key="1">
    <source>
        <dbReference type="EMBL" id="PXX80574.1"/>
    </source>
</evidence>
<dbReference type="EMBL" id="QJKH01000003">
    <property type="protein sequence ID" value="PXX80574.1"/>
    <property type="molecule type" value="Genomic_DNA"/>
</dbReference>
<comment type="caution">
    <text evidence="1">The sequence shown here is derived from an EMBL/GenBank/DDBJ whole genome shotgun (WGS) entry which is preliminary data.</text>
</comment>
<dbReference type="AlphaFoldDB" id="A0A318KRR2"/>
<gene>
    <name evidence="1" type="ORF">DES51_103169</name>
</gene>
<reference evidence="1 2" key="1">
    <citation type="submission" date="2018-05" db="EMBL/GenBank/DDBJ databases">
        <title>Genomic Encyclopedia of Type Strains, Phase IV (KMG-IV): sequencing the most valuable type-strain genomes for metagenomic binning, comparative biology and taxonomic classification.</title>
        <authorList>
            <person name="Goeker M."/>
        </authorList>
    </citation>
    <scope>NUCLEOTIDE SEQUENCE [LARGE SCALE GENOMIC DNA]</scope>
    <source>
        <strain evidence="1 2">JC118</strain>
    </source>
</reference>
<keyword evidence="2" id="KW-1185">Reference proteome</keyword>
<dbReference type="Proteomes" id="UP000247612">
    <property type="component" value="Unassembled WGS sequence"/>
</dbReference>
<dbReference type="STRING" id="1034346.GCA_000313565_02009"/>
<accession>A0A318KRR2</accession>
<protein>
    <submittedName>
        <fullName evidence="1">Uncharacterized protein</fullName>
    </submittedName>
</protein>
<sequence length="136" mass="15599">MKKKIRRLCAILAVLLIMILLVIGVRKYAHEQFLASFEILTREEMEAQLVDLPSEHVHGARKLDDGTVYAFERIKYKFTHPTAGHVVIVYSTNSATPREIVGYYYVDAEIFYQEIYVNGKFLMYGIQLGIDLEAAP</sequence>
<evidence type="ECO:0000313" key="2">
    <source>
        <dbReference type="Proteomes" id="UP000247612"/>
    </source>
</evidence>
<proteinExistence type="predicted"/>
<organism evidence="1 2">
    <name type="scientific">Dielma fastidiosa</name>
    <dbReference type="NCBI Taxonomy" id="1034346"/>
    <lineage>
        <taxon>Bacteria</taxon>
        <taxon>Bacillati</taxon>
        <taxon>Bacillota</taxon>
        <taxon>Erysipelotrichia</taxon>
        <taxon>Erysipelotrichales</taxon>
        <taxon>Erysipelotrichaceae</taxon>
        <taxon>Dielma</taxon>
    </lineage>
</organism>